<keyword evidence="3" id="KW-1185">Reference proteome</keyword>
<reference evidence="2" key="1">
    <citation type="submission" date="2018-11" db="EMBL/GenBank/DDBJ databases">
        <authorList>
            <consortium name="Pathogen Informatics"/>
        </authorList>
    </citation>
    <scope>NUCLEOTIDE SEQUENCE</scope>
</reference>
<accession>A0A3S5B8D3</accession>
<dbReference type="AlphaFoldDB" id="A0A3S5B8D3"/>
<sequence length="87" mass="9147">MAPVSQICVPQASRNVLSQSVYFASPGFALSHLPLYSLALVTTVRDQSVLVVGGILAVERPDSTAVASEQGLHQLTSPTNNAQTRPS</sequence>
<dbReference type="EMBL" id="CAAALY010261267">
    <property type="protein sequence ID" value="VEL39434.1"/>
    <property type="molecule type" value="Genomic_DNA"/>
</dbReference>
<name>A0A3S5B8D3_9PLAT</name>
<dbReference type="Proteomes" id="UP000784294">
    <property type="component" value="Unassembled WGS sequence"/>
</dbReference>
<gene>
    <name evidence="2" type="ORF">PXEA_LOCUS32874</name>
</gene>
<proteinExistence type="predicted"/>
<comment type="caution">
    <text evidence="2">The sequence shown here is derived from an EMBL/GenBank/DDBJ whole genome shotgun (WGS) entry which is preliminary data.</text>
</comment>
<organism evidence="2 3">
    <name type="scientific">Protopolystoma xenopodis</name>
    <dbReference type="NCBI Taxonomy" id="117903"/>
    <lineage>
        <taxon>Eukaryota</taxon>
        <taxon>Metazoa</taxon>
        <taxon>Spiralia</taxon>
        <taxon>Lophotrochozoa</taxon>
        <taxon>Platyhelminthes</taxon>
        <taxon>Monogenea</taxon>
        <taxon>Polyopisthocotylea</taxon>
        <taxon>Polystomatidea</taxon>
        <taxon>Polystomatidae</taxon>
        <taxon>Protopolystoma</taxon>
    </lineage>
</organism>
<feature type="region of interest" description="Disordered" evidence="1">
    <location>
        <begin position="67"/>
        <end position="87"/>
    </location>
</feature>
<protein>
    <submittedName>
        <fullName evidence="2">Uncharacterized protein</fullName>
    </submittedName>
</protein>
<evidence type="ECO:0000256" key="1">
    <source>
        <dbReference type="SAM" id="MobiDB-lite"/>
    </source>
</evidence>
<evidence type="ECO:0000313" key="2">
    <source>
        <dbReference type="EMBL" id="VEL39434.1"/>
    </source>
</evidence>
<evidence type="ECO:0000313" key="3">
    <source>
        <dbReference type="Proteomes" id="UP000784294"/>
    </source>
</evidence>